<dbReference type="AlphaFoldDB" id="A0A397U779"/>
<sequence length="162" mass="18881">MPFSRLLTEEELLRLLRKAEEKAERTANEKIQKKEVATQRRVVQEIEKTQKQKICKQKKEERERLKMEQQCIREEKQVEKKECKKRYIFWKGCLGTDHVVAVVLAALFSEIGVMLSLKSSQQTTFFQEVFFSFKIIAASGCLETCQVLSLDIFSFESAAGHE</sequence>
<organism evidence="2 3">
    <name type="scientific">Gigaspora rosea</name>
    <dbReference type="NCBI Taxonomy" id="44941"/>
    <lineage>
        <taxon>Eukaryota</taxon>
        <taxon>Fungi</taxon>
        <taxon>Fungi incertae sedis</taxon>
        <taxon>Mucoromycota</taxon>
        <taxon>Glomeromycotina</taxon>
        <taxon>Glomeromycetes</taxon>
        <taxon>Diversisporales</taxon>
        <taxon>Gigasporaceae</taxon>
        <taxon>Gigaspora</taxon>
    </lineage>
</organism>
<accession>A0A397U779</accession>
<keyword evidence="3" id="KW-1185">Reference proteome</keyword>
<feature type="coiled-coil region" evidence="1">
    <location>
        <begin position="9"/>
        <end position="84"/>
    </location>
</feature>
<comment type="caution">
    <text evidence="2">The sequence shown here is derived from an EMBL/GenBank/DDBJ whole genome shotgun (WGS) entry which is preliminary data.</text>
</comment>
<dbReference type="Proteomes" id="UP000266673">
    <property type="component" value="Unassembled WGS sequence"/>
</dbReference>
<evidence type="ECO:0000313" key="3">
    <source>
        <dbReference type="Proteomes" id="UP000266673"/>
    </source>
</evidence>
<gene>
    <name evidence="2" type="ORF">C2G38_2217965</name>
</gene>
<proteinExistence type="predicted"/>
<protein>
    <submittedName>
        <fullName evidence="2">Uncharacterized protein</fullName>
    </submittedName>
</protein>
<reference evidence="2 3" key="1">
    <citation type="submission" date="2018-06" db="EMBL/GenBank/DDBJ databases">
        <title>Comparative genomics reveals the genomic features of Rhizophagus irregularis, R. cerebriforme, R. diaphanum and Gigaspora rosea, and their symbiotic lifestyle signature.</title>
        <authorList>
            <person name="Morin E."/>
            <person name="San Clemente H."/>
            <person name="Chen E.C.H."/>
            <person name="De La Providencia I."/>
            <person name="Hainaut M."/>
            <person name="Kuo A."/>
            <person name="Kohler A."/>
            <person name="Murat C."/>
            <person name="Tang N."/>
            <person name="Roy S."/>
            <person name="Loubradou J."/>
            <person name="Henrissat B."/>
            <person name="Grigoriev I.V."/>
            <person name="Corradi N."/>
            <person name="Roux C."/>
            <person name="Martin F.M."/>
        </authorList>
    </citation>
    <scope>NUCLEOTIDE SEQUENCE [LARGE SCALE GENOMIC DNA]</scope>
    <source>
        <strain evidence="2 3">DAOM 194757</strain>
    </source>
</reference>
<evidence type="ECO:0000256" key="1">
    <source>
        <dbReference type="SAM" id="Coils"/>
    </source>
</evidence>
<keyword evidence="1" id="KW-0175">Coiled coil</keyword>
<dbReference type="EMBL" id="QKWP01001870">
    <property type="protein sequence ID" value="RIB06090.1"/>
    <property type="molecule type" value="Genomic_DNA"/>
</dbReference>
<name>A0A397U779_9GLOM</name>
<evidence type="ECO:0000313" key="2">
    <source>
        <dbReference type="EMBL" id="RIB06090.1"/>
    </source>
</evidence>